<feature type="transmembrane region" description="Helical" evidence="6">
    <location>
        <begin position="263"/>
        <end position="286"/>
    </location>
</feature>
<keyword evidence="2" id="KW-1003">Cell membrane</keyword>
<dbReference type="GO" id="GO:0005886">
    <property type="term" value="C:plasma membrane"/>
    <property type="evidence" value="ECO:0007669"/>
    <property type="project" value="UniProtKB-SubCell"/>
</dbReference>
<evidence type="ECO:0000313" key="8">
    <source>
        <dbReference type="Proteomes" id="UP000289792"/>
    </source>
</evidence>
<evidence type="ECO:0000313" key="7">
    <source>
        <dbReference type="EMBL" id="RXJ46050.1"/>
    </source>
</evidence>
<feature type="transmembrane region" description="Helical" evidence="6">
    <location>
        <begin position="77"/>
        <end position="95"/>
    </location>
</feature>
<proteinExistence type="predicted"/>
<keyword evidence="3 6" id="KW-0812">Transmembrane</keyword>
<evidence type="ECO:0000256" key="1">
    <source>
        <dbReference type="ARBA" id="ARBA00004651"/>
    </source>
</evidence>
<evidence type="ECO:0000256" key="4">
    <source>
        <dbReference type="ARBA" id="ARBA00022989"/>
    </source>
</evidence>
<evidence type="ECO:0000256" key="2">
    <source>
        <dbReference type="ARBA" id="ARBA00022475"/>
    </source>
</evidence>
<evidence type="ECO:0000256" key="6">
    <source>
        <dbReference type="SAM" id="Phobius"/>
    </source>
</evidence>
<feature type="transmembrane region" description="Helical" evidence="6">
    <location>
        <begin position="38"/>
        <end position="56"/>
    </location>
</feature>
<sequence length="290" mass="32564">MKNINIKLILKIIFSFSLLIFLFLKLDISVLLNLDKTVFIYIFIACLITCVSLFIMSYRYHLIVLYFLKKSINSIVIFKYYLIGMFFNIFLPGAIGGDAVRIKKLVSNHGVNYKNSAAVTLGERLTGLYGLLVLLSISFFFQNFPSGFNLQSYVPNVILKASPFVLILMLPILTLVLNRFKLKVTNLFAFKTVLVILLAQMGDILIAYLFSNFLGLDIPFVSYIFIMPIVYIGTVLPISLGGLGVREGVFSGLLTLYGVDASIAITISLLMYFTKIIVGLVGYVIYLKDK</sequence>
<keyword evidence="5 6" id="KW-0472">Membrane</keyword>
<dbReference type="PANTHER" id="PTHR40277:SF1">
    <property type="entry name" value="BLL5419 PROTEIN"/>
    <property type="match status" value="1"/>
</dbReference>
<feature type="transmembrane region" description="Helical" evidence="6">
    <location>
        <begin position="222"/>
        <end position="243"/>
    </location>
</feature>
<dbReference type="InterPro" id="IPR022791">
    <property type="entry name" value="L-PG_synthase/AglD"/>
</dbReference>
<feature type="transmembrane region" description="Helical" evidence="6">
    <location>
        <begin position="12"/>
        <end position="32"/>
    </location>
</feature>
<organism evidence="7 8">
    <name type="scientific">Gelidibacter gilvus</name>
    <dbReference type="NCBI Taxonomy" id="59602"/>
    <lineage>
        <taxon>Bacteria</taxon>
        <taxon>Pseudomonadati</taxon>
        <taxon>Bacteroidota</taxon>
        <taxon>Flavobacteriia</taxon>
        <taxon>Flavobacteriales</taxon>
        <taxon>Flavobacteriaceae</taxon>
        <taxon>Gelidibacter</taxon>
    </lineage>
</organism>
<feature type="transmembrane region" description="Helical" evidence="6">
    <location>
        <begin position="157"/>
        <end position="176"/>
    </location>
</feature>
<comment type="caution">
    <text evidence="7">The sequence shown here is derived from an EMBL/GenBank/DDBJ whole genome shotgun (WGS) entry which is preliminary data.</text>
</comment>
<comment type="subcellular location">
    <subcellularLocation>
        <location evidence="1">Cell membrane</location>
        <topology evidence="1">Multi-pass membrane protein</topology>
    </subcellularLocation>
</comment>
<protein>
    <submittedName>
        <fullName evidence="7">Flippase-like domain-containing protein</fullName>
    </submittedName>
</protein>
<evidence type="ECO:0000256" key="5">
    <source>
        <dbReference type="ARBA" id="ARBA00023136"/>
    </source>
</evidence>
<accession>A0A4Q0XF49</accession>
<gene>
    <name evidence="7" type="ORF">ESZ48_13225</name>
</gene>
<dbReference type="Proteomes" id="UP000289792">
    <property type="component" value="Unassembled WGS sequence"/>
</dbReference>
<evidence type="ECO:0000256" key="3">
    <source>
        <dbReference type="ARBA" id="ARBA00022692"/>
    </source>
</evidence>
<keyword evidence="4 6" id="KW-1133">Transmembrane helix</keyword>
<dbReference type="RefSeq" id="WP_129017980.1">
    <property type="nucleotide sequence ID" value="NZ_SDDZ01000008.1"/>
</dbReference>
<feature type="transmembrane region" description="Helical" evidence="6">
    <location>
        <begin position="127"/>
        <end position="145"/>
    </location>
</feature>
<keyword evidence="8" id="KW-1185">Reference proteome</keyword>
<name>A0A4Q0XF49_9FLAO</name>
<dbReference type="OrthoDB" id="1123508at2"/>
<dbReference type="Pfam" id="PF03706">
    <property type="entry name" value="LPG_synthase_TM"/>
    <property type="match status" value="1"/>
</dbReference>
<dbReference type="EMBL" id="SDDZ01000008">
    <property type="protein sequence ID" value="RXJ46050.1"/>
    <property type="molecule type" value="Genomic_DNA"/>
</dbReference>
<reference evidence="7 8" key="1">
    <citation type="submission" date="2019-01" db="EMBL/GenBank/DDBJ databases">
        <title>Genome sequence of the Antarctic species Gelidibacter gilvus ACAM 158(T).</title>
        <authorList>
            <person name="Bowman J.P."/>
        </authorList>
    </citation>
    <scope>NUCLEOTIDE SEQUENCE [LARGE SCALE GENOMIC DNA]</scope>
    <source>
        <strain evidence="7 8">IC158</strain>
    </source>
</reference>
<feature type="transmembrane region" description="Helical" evidence="6">
    <location>
        <begin position="188"/>
        <end position="210"/>
    </location>
</feature>
<dbReference type="AlphaFoldDB" id="A0A4Q0XF49"/>
<dbReference type="PANTHER" id="PTHR40277">
    <property type="entry name" value="BLL5419 PROTEIN"/>
    <property type="match status" value="1"/>
</dbReference>